<gene>
    <name evidence="1" type="ORF">HAQ05_22100</name>
</gene>
<dbReference type="Proteomes" id="UP000805841">
    <property type="component" value="Unassembled WGS sequence"/>
</dbReference>
<evidence type="ECO:0000313" key="1">
    <source>
        <dbReference type="EMBL" id="MBD1601372.1"/>
    </source>
</evidence>
<comment type="caution">
    <text evidence="1">The sequence shown here is derived from an EMBL/GenBank/DDBJ whole genome shotgun (WGS) entry which is preliminary data.</text>
</comment>
<evidence type="ECO:0000313" key="2">
    <source>
        <dbReference type="Proteomes" id="UP000805841"/>
    </source>
</evidence>
<dbReference type="RefSeq" id="WP_190424589.1">
    <property type="nucleotide sequence ID" value="NZ_JAAOCA010000034.1"/>
</dbReference>
<reference evidence="1 2" key="1">
    <citation type="journal article" date="2020" name="Insects">
        <title>Bacteria Belonging to Pseudomonas typographi sp. nov. from the Bark Beetle Ips typographus Have Genomic Potential to Aid in the Host Ecology.</title>
        <authorList>
            <person name="Peral-Aranega E."/>
            <person name="Saati-Santamaria Z."/>
            <person name="Kolarik M."/>
            <person name="Rivas R."/>
            <person name="Garcia-Fraile P."/>
        </authorList>
    </citation>
    <scope>NUCLEOTIDE SEQUENCE [LARGE SCALE GENOMIC DNA]</scope>
    <source>
        <strain evidence="1 2">CA3A</strain>
    </source>
</reference>
<accession>A0ABR7Z7I4</accession>
<organism evidence="1 2">
    <name type="scientific">Pseudomonas typographi</name>
    <dbReference type="NCBI Taxonomy" id="2715964"/>
    <lineage>
        <taxon>Bacteria</taxon>
        <taxon>Pseudomonadati</taxon>
        <taxon>Pseudomonadota</taxon>
        <taxon>Gammaproteobacteria</taxon>
        <taxon>Pseudomonadales</taxon>
        <taxon>Pseudomonadaceae</taxon>
        <taxon>Pseudomonas</taxon>
    </lineage>
</organism>
<proteinExistence type="predicted"/>
<name>A0ABR7Z7I4_9PSED</name>
<protein>
    <submittedName>
        <fullName evidence="1">Uncharacterized protein</fullName>
    </submittedName>
</protein>
<dbReference type="EMBL" id="JAAOCA010000034">
    <property type="protein sequence ID" value="MBD1601372.1"/>
    <property type="molecule type" value="Genomic_DNA"/>
</dbReference>
<sequence length="45" mass="5077">MRTATALANFFERPTSLAHALMRHAALRADEPALWFLDSHSEHGE</sequence>
<keyword evidence="2" id="KW-1185">Reference proteome</keyword>